<name>A0A6M7WEY1_RHILI</name>
<dbReference type="AlphaFoldDB" id="A0A6M7WEY1"/>
<dbReference type="Proteomes" id="UP000503017">
    <property type="component" value="Chromosome"/>
</dbReference>
<proteinExistence type="predicted"/>
<dbReference type="EMBL" id="CP033367">
    <property type="protein sequence ID" value="QKD01032.1"/>
    <property type="molecule type" value="Genomic_DNA"/>
</dbReference>
<reference evidence="1 2" key="1">
    <citation type="submission" date="2018-10" db="EMBL/GenBank/DDBJ databases">
        <authorList>
            <person name="Perry B.J."/>
            <person name="Sullivan J.T."/>
            <person name="Murphy R.J.T."/>
            <person name="Ramsay J.P."/>
            <person name="Ronson C.W."/>
        </authorList>
    </citation>
    <scope>NUCLEOTIDE SEQUENCE [LARGE SCALE GENOMIC DNA]</scope>
    <source>
        <strain evidence="1 2">R88b</strain>
    </source>
</reference>
<accession>A0A6M7WEY1</accession>
<evidence type="ECO:0000313" key="2">
    <source>
        <dbReference type="Proteomes" id="UP000503017"/>
    </source>
</evidence>
<sequence length="165" mass="17534">MAVLASFAVAKANDYAPASLAFAELIECRADVPTYNGFALWLGGQPDAPARLSWKEIPAGNFFLKQYELPAPLHVFGRETASVVFTATGPMAVFDDFSEADPAWTLGVIPAISAPDKFLGKKVVAESTEDVGDVSLAMRIKLNVSNVDTHPGKTLAGCSFVLDAK</sequence>
<gene>
    <name evidence="1" type="ORF">EB235_05585</name>
</gene>
<evidence type="ECO:0000313" key="1">
    <source>
        <dbReference type="EMBL" id="QKD01032.1"/>
    </source>
</evidence>
<protein>
    <submittedName>
        <fullName evidence="1">Uncharacterized protein</fullName>
    </submittedName>
</protein>
<organism evidence="1 2">
    <name type="scientific">Mesorhizobium loti R88b</name>
    <dbReference type="NCBI Taxonomy" id="935548"/>
    <lineage>
        <taxon>Bacteria</taxon>
        <taxon>Pseudomonadati</taxon>
        <taxon>Pseudomonadota</taxon>
        <taxon>Alphaproteobacteria</taxon>
        <taxon>Hyphomicrobiales</taxon>
        <taxon>Phyllobacteriaceae</taxon>
        <taxon>Mesorhizobium</taxon>
    </lineage>
</organism>